<dbReference type="Proteomes" id="UP000269923">
    <property type="component" value="Unassembled WGS sequence"/>
</dbReference>
<reference evidence="2 3" key="1">
    <citation type="submission" date="2018-11" db="EMBL/GenBank/DDBJ databases">
        <title>Genomes From Bacteria Associated with the Canine Oral Cavity: a Test Case for Automated Genome-Based Taxonomic Assignment.</title>
        <authorList>
            <person name="Coil D.A."/>
            <person name="Jospin G."/>
            <person name="Darling A.E."/>
            <person name="Wallis C."/>
            <person name="Davis I.J."/>
            <person name="Harris S."/>
            <person name="Eisen J.A."/>
            <person name="Holcombe L.J."/>
            <person name="O'Flynn C."/>
        </authorList>
    </citation>
    <scope>NUCLEOTIDE SEQUENCE [LARGE SCALE GENOMIC DNA]</scope>
    <source>
        <strain evidence="2 3">COT-280</strain>
    </source>
</reference>
<gene>
    <name evidence="2" type="ORF">EII21_08345</name>
</gene>
<sequence>MVLANRKKSLILGIKIFILMASFFVLFWDFNPDRYLSIYIQLFVTFPLSYIVSRRKAPSFRQDILFFTGPIILLTTIAYLNISLIDVESLLDRGKDTYVSGELSDSDIMNYSYDQNGFGKIREKSLRSSRGGLSTGGFLFIKIDQDKRFGFVHCSIYTKGCSPIREKIKTYPKPLIKIYYQKLSLNKFKLFSEKLEIITTQIHINDLVVDFVEKYQKEKKNYQRILLFLILINIISIILTLFLTRVCP</sequence>
<dbReference type="AlphaFoldDB" id="A0A3P2A2G4"/>
<keyword evidence="1" id="KW-0812">Transmembrane</keyword>
<dbReference type="RefSeq" id="WP_124795539.1">
    <property type="nucleotide sequence ID" value="NZ_RQYC01000013.1"/>
</dbReference>
<keyword evidence="3" id="KW-1185">Reference proteome</keyword>
<feature type="transmembrane region" description="Helical" evidence="1">
    <location>
        <begin position="64"/>
        <end position="85"/>
    </location>
</feature>
<feature type="transmembrane region" description="Helical" evidence="1">
    <location>
        <begin position="12"/>
        <end position="30"/>
    </location>
</feature>
<keyword evidence="1" id="KW-1133">Transmembrane helix</keyword>
<dbReference type="EMBL" id="RQYC01000013">
    <property type="protein sequence ID" value="RRD89624.1"/>
    <property type="molecule type" value="Genomic_DNA"/>
</dbReference>
<comment type="caution">
    <text evidence="2">The sequence shown here is derived from an EMBL/GenBank/DDBJ whole genome shotgun (WGS) entry which is preliminary data.</text>
</comment>
<feature type="transmembrane region" description="Helical" evidence="1">
    <location>
        <begin position="36"/>
        <end position="52"/>
    </location>
</feature>
<evidence type="ECO:0000313" key="2">
    <source>
        <dbReference type="EMBL" id="RRD89624.1"/>
    </source>
</evidence>
<feature type="transmembrane region" description="Helical" evidence="1">
    <location>
        <begin position="225"/>
        <end position="244"/>
    </location>
</feature>
<keyword evidence="1" id="KW-0472">Membrane</keyword>
<name>A0A3P2A2G4_9NEIS</name>
<evidence type="ECO:0000256" key="1">
    <source>
        <dbReference type="SAM" id="Phobius"/>
    </source>
</evidence>
<evidence type="ECO:0000313" key="3">
    <source>
        <dbReference type="Proteomes" id="UP000269923"/>
    </source>
</evidence>
<protein>
    <submittedName>
        <fullName evidence="2">Uncharacterized protein</fullName>
    </submittedName>
</protein>
<proteinExistence type="predicted"/>
<accession>A0A3P2A2G4</accession>
<organism evidence="2 3">
    <name type="scientific">Conchiformibius steedae</name>
    <dbReference type="NCBI Taxonomy" id="153493"/>
    <lineage>
        <taxon>Bacteria</taxon>
        <taxon>Pseudomonadati</taxon>
        <taxon>Pseudomonadota</taxon>
        <taxon>Betaproteobacteria</taxon>
        <taxon>Neisseriales</taxon>
        <taxon>Neisseriaceae</taxon>
        <taxon>Conchiformibius</taxon>
    </lineage>
</organism>